<dbReference type="EMBL" id="JANEYF010004210">
    <property type="protein sequence ID" value="KAJ8931857.1"/>
    <property type="molecule type" value="Genomic_DNA"/>
</dbReference>
<dbReference type="Pfam" id="PF25372">
    <property type="entry name" value="DUF7885"/>
    <property type="match status" value="1"/>
</dbReference>
<dbReference type="Proteomes" id="UP001162156">
    <property type="component" value="Unassembled WGS sequence"/>
</dbReference>
<comment type="caution">
    <text evidence="2">The sequence shown here is derived from an EMBL/GenBank/DDBJ whole genome shotgun (WGS) entry which is preliminary data.</text>
</comment>
<evidence type="ECO:0000313" key="2">
    <source>
        <dbReference type="EMBL" id="KAJ8931857.1"/>
    </source>
</evidence>
<reference evidence="2" key="1">
    <citation type="journal article" date="2023" name="Insect Mol. Biol.">
        <title>Genome sequencing provides insights into the evolution of gene families encoding plant cell wall-degrading enzymes in longhorned beetles.</title>
        <authorList>
            <person name="Shin N.R."/>
            <person name="Okamura Y."/>
            <person name="Kirsch R."/>
            <person name="Pauchet Y."/>
        </authorList>
    </citation>
    <scope>NUCLEOTIDE SEQUENCE</scope>
    <source>
        <strain evidence="2">RBIC_L_NR</strain>
    </source>
</reference>
<evidence type="ECO:0000259" key="1">
    <source>
        <dbReference type="Pfam" id="PF25372"/>
    </source>
</evidence>
<organism evidence="2 3">
    <name type="scientific">Rhamnusium bicolor</name>
    <dbReference type="NCBI Taxonomy" id="1586634"/>
    <lineage>
        <taxon>Eukaryota</taxon>
        <taxon>Metazoa</taxon>
        <taxon>Ecdysozoa</taxon>
        <taxon>Arthropoda</taxon>
        <taxon>Hexapoda</taxon>
        <taxon>Insecta</taxon>
        <taxon>Pterygota</taxon>
        <taxon>Neoptera</taxon>
        <taxon>Endopterygota</taxon>
        <taxon>Coleoptera</taxon>
        <taxon>Polyphaga</taxon>
        <taxon>Cucujiformia</taxon>
        <taxon>Chrysomeloidea</taxon>
        <taxon>Cerambycidae</taxon>
        <taxon>Lepturinae</taxon>
        <taxon>Rhagiini</taxon>
        <taxon>Rhamnusium</taxon>
    </lineage>
</organism>
<keyword evidence="3" id="KW-1185">Reference proteome</keyword>
<dbReference type="InterPro" id="IPR006553">
    <property type="entry name" value="Leu-rich_rpt_Cys-con_subtyp"/>
</dbReference>
<dbReference type="SUPFAM" id="SSF52047">
    <property type="entry name" value="RNI-like"/>
    <property type="match status" value="1"/>
</dbReference>
<dbReference type="InterPro" id="IPR057207">
    <property type="entry name" value="FBXL15_LRR"/>
</dbReference>
<accession>A0AAV8X026</accession>
<gene>
    <name evidence="2" type="ORF">NQ314_015187</name>
</gene>
<protein>
    <recommendedName>
        <fullName evidence="1">F-box/LRR-repeat protein 15-like leucin rich repeat domain-containing protein</fullName>
    </recommendedName>
</protein>
<evidence type="ECO:0000313" key="3">
    <source>
        <dbReference type="Proteomes" id="UP001162156"/>
    </source>
</evidence>
<sequence>MVTETWRNPVRSLLSLTVEYIVNNLSIYANGLLNLLKHTNQLYFLVITNCDEVNDNILECLSENCPNLMGLDVGGCNNVTDVGVKSLSKLKKLTWLTLSQTQTSFLSRSNESYISRRKFQKFKAADVDNYMLLYIGLNS</sequence>
<dbReference type="Gene3D" id="3.80.10.10">
    <property type="entry name" value="Ribonuclease Inhibitor"/>
    <property type="match status" value="1"/>
</dbReference>
<feature type="domain" description="F-box/LRR-repeat protein 15-like leucin rich repeat" evidence="1">
    <location>
        <begin position="32"/>
        <end position="101"/>
    </location>
</feature>
<dbReference type="AlphaFoldDB" id="A0AAV8X026"/>
<name>A0AAV8X026_9CUCU</name>
<dbReference type="SMART" id="SM00367">
    <property type="entry name" value="LRR_CC"/>
    <property type="match status" value="1"/>
</dbReference>
<proteinExistence type="predicted"/>
<dbReference type="InterPro" id="IPR032675">
    <property type="entry name" value="LRR_dom_sf"/>
</dbReference>